<gene>
    <name evidence="2" type="ORF">GCM10008021_26070</name>
</gene>
<evidence type="ECO:0000313" key="3">
    <source>
        <dbReference type="Proteomes" id="UP000630135"/>
    </source>
</evidence>
<feature type="compositionally biased region" description="Low complexity" evidence="1">
    <location>
        <begin position="58"/>
        <end position="76"/>
    </location>
</feature>
<sequence length="235" mass="23746">MDMSAARAVGTVDAGASPVAVAASSTTSQPVGGMQSAGTVGQAQAAPAPVAPAPAAPAPAATVAPAPVAPAATTPAPAAPVAPAPAAPVAPAPQPAPAPASMPYAQTAAPLHTEAGWLSARSEVASSASLDSRAVDSYHTMLNTPATGADTTPYISRETAEWDMQRKGMLPSRREENEQRITTYMQQNGVSRNEAMNSLQDSRGLVQHDQPTPPRPPQYASAAEELAAKQAENNS</sequence>
<feature type="compositionally biased region" description="Pro residues" evidence="1">
    <location>
        <begin position="77"/>
        <end position="100"/>
    </location>
</feature>
<feature type="region of interest" description="Disordered" evidence="1">
    <location>
        <begin position="1"/>
        <end position="103"/>
    </location>
</feature>
<proteinExistence type="predicted"/>
<feature type="compositionally biased region" description="Low complexity" evidence="1">
    <location>
        <begin position="16"/>
        <end position="28"/>
    </location>
</feature>
<comment type="caution">
    <text evidence="2">The sequence shown here is derived from an EMBL/GenBank/DDBJ whole genome shotgun (WGS) entry which is preliminary data.</text>
</comment>
<name>A0ABQ2PZV1_9DEIO</name>
<keyword evidence="3" id="KW-1185">Reference proteome</keyword>
<evidence type="ECO:0000313" key="2">
    <source>
        <dbReference type="EMBL" id="GGP30956.1"/>
    </source>
</evidence>
<evidence type="ECO:0000256" key="1">
    <source>
        <dbReference type="SAM" id="MobiDB-lite"/>
    </source>
</evidence>
<organism evidence="2 3">
    <name type="scientific">Deinococcus wulumuqiensis</name>
    <dbReference type="NCBI Taxonomy" id="980427"/>
    <lineage>
        <taxon>Bacteria</taxon>
        <taxon>Thermotogati</taxon>
        <taxon>Deinococcota</taxon>
        <taxon>Deinococci</taxon>
        <taxon>Deinococcales</taxon>
        <taxon>Deinococcaceae</taxon>
        <taxon>Deinococcus</taxon>
    </lineage>
</organism>
<feature type="region of interest" description="Disordered" evidence="1">
    <location>
        <begin position="186"/>
        <end position="235"/>
    </location>
</feature>
<feature type="compositionally biased region" description="Polar residues" evidence="1">
    <location>
        <begin position="186"/>
        <end position="201"/>
    </location>
</feature>
<feature type="compositionally biased region" description="Low complexity" evidence="1">
    <location>
        <begin position="220"/>
        <end position="235"/>
    </location>
</feature>
<protein>
    <submittedName>
        <fullName evidence="2">Uncharacterized protein</fullName>
    </submittedName>
</protein>
<dbReference type="Proteomes" id="UP000630135">
    <property type="component" value="Unassembled WGS sequence"/>
</dbReference>
<reference evidence="3" key="1">
    <citation type="journal article" date="2019" name="Int. J. Syst. Evol. Microbiol.">
        <title>The Global Catalogue of Microorganisms (GCM) 10K type strain sequencing project: providing services to taxonomists for standard genome sequencing and annotation.</title>
        <authorList>
            <consortium name="The Broad Institute Genomics Platform"/>
            <consortium name="The Broad Institute Genome Sequencing Center for Infectious Disease"/>
            <person name="Wu L."/>
            <person name="Ma J."/>
        </authorList>
    </citation>
    <scope>NUCLEOTIDE SEQUENCE [LARGE SCALE GENOMIC DNA]</scope>
    <source>
        <strain evidence="3">CGMCC 1.8884</strain>
    </source>
</reference>
<dbReference type="EMBL" id="BMLZ01000045">
    <property type="protein sequence ID" value="GGP30956.1"/>
    <property type="molecule type" value="Genomic_DNA"/>
</dbReference>
<accession>A0ABQ2PZV1</accession>